<dbReference type="AlphaFoldDB" id="A0A2G5UIR1"/>
<dbReference type="Pfam" id="PF07735">
    <property type="entry name" value="FBA_2"/>
    <property type="match status" value="1"/>
</dbReference>
<reference evidence="3" key="1">
    <citation type="submission" date="2017-10" db="EMBL/GenBank/DDBJ databases">
        <title>Rapid genome shrinkage in a self-fertile nematode reveals novel sperm competition proteins.</title>
        <authorList>
            <person name="Yin D."/>
            <person name="Schwarz E.M."/>
            <person name="Thomas C.G."/>
            <person name="Felde R.L."/>
            <person name="Korf I.F."/>
            <person name="Cutter A.D."/>
            <person name="Schartner C.M."/>
            <person name="Ralston E.J."/>
            <person name="Meyer B.J."/>
            <person name="Haag E.S."/>
        </authorList>
    </citation>
    <scope>NUCLEOTIDE SEQUENCE [LARGE SCALE GENOMIC DNA]</scope>
    <source>
        <strain evidence="3">JU1422</strain>
    </source>
</reference>
<dbReference type="OrthoDB" id="5842403at2759"/>
<accession>A0A2G5UIR1</accession>
<sequence length="123" mass="14544">MANLKSLGLYYPRNPKLDDLLTLNIERCSFYTDQFSLRDLNRFFKLWVKGFNPKLKYLMVDWGNVADWNVLMKGLQPEEARRLQAGGGEDEKEYMIRNCCGICARIRMFTRRFMVSVEFTVLN</sequence>
<evidence type="ECO:0000259" key="1">
    <source>
        <dbReference type="Pfam" id="PF07735"/>
    </source>
</evidence>
<dbReference type="InterPro" id="IPR012885">
    <property type="entry name" value="F-box_Sdz-33"/>
</dbReference>
<feature type="domain" description="Sdz-33 F-box" evidence="1">
    <location>
        <begin position="1"/>
        <end position="60"/>
    </location>
</feature>
<proteinExistence type="predicted"/>
<dbReference type="InterPro" id="IPR053222">
    <property type="entry name" value="Zygotic_Embryogenesis-Asso"/>
</dbReference>
<dbReference type="PANTHER" id="PTHR22899">
    <property type="entry name" value="CYCLIN-RELATED F-BOX FAMILY"/>
    <property type="match status" value="1"/>
</dbReference>
<evidence type="ECO:0000313" key="2">
    <source>
        <dbReference type="EMBL" id="PIC39450.1"/>
    </source>
</evidence>
<name>A0A2G5UIR1_9PELO</name>
<dbReference type="EMBL" id="PDUG01000003">
    <property type="protein sequence ID" value="PIC39450.1"/>
    <property type="molecule type" value="Genomic_DNA"/>
</dbReference>
<evidence type="ECO:0000313" key="3">
    <source>
        <dbReference type="Proteomes" id="UP000230233"/>
    </source>
</evidence>
<protein>
    <recommendedName>
        <fullName evidence="1">Sdz-33 F-box domain-containing protein</fullName>
    </recommendedName>
</protein>
<comment type="caution">
    <text evidence="2">The sequence shown here is derived from an EMBL/GenBank/DDBJ whole genome shotgun (WGS) entry which is preliminary data.</text>
</comment>
<dbReference type="PANTHER" id="PTHR22899:SF0">
    <property type="entry name" value="F-BOX ASSOCIATED DOMAIN-CONTAINING PROTEIN-RELATED"/>
    <property type="match status" value="1"/>
</dbReference>
<organism evidence="2 3">
    <name type="scientific">Caenorhabditis nigoni</name>
    <dbReference type="NCBI Taxonomy" id="1611254"/>
    <lineage>
        <taxon>Eukaryota</taxon>
        <taxon>Metazoa</taxon>
        <taxon>Ecdysozoa</taxon>
        <taxon>Nematoda</taxon>
        <taxon>Chromadorea</taxon>
        <taxon>Rhabditida</taxon>
        <taxon>Rhabditina</taxon>
        <taxon>Rhabditomorpha</taxon>
        <taxon>Rhabditoidea</taxon>
        <taxon>Rhabditidae</taxon>
        <taxon>Peloderinae</taxon>
        <taxon>Caenorhabditis</taxon>
    </lineage>
</organism>
<keyword evidence="3" id="KW-1185">Reference proteome</keyword>
<dbReference type="Proteomes" id="UP000230233">
    <property type="component" value="Chromosome III"/>
</dbReference>
<gene>
    <name evidence="2" type="primary">Cnig_chr_III.g11132</name>
    <name evidence="2" type="ORF">B9Z55_011132</name>
</gene>